<gene>
    <name evidence="1" type="primary">176</name>
    <name evidence="1" type="ORF">PBI_PBS1_176</name>
</gene>
<dbReference type="Proteomes" id="UP000226236">
    <property type="component" value="Segment"/>
</dbReference>
<name>A0A223LDC5_BPPB1</name>
<dbReference type="EMBL" id="MF360957">
    <property type="protein sequence ID" value="AST99997.1"/>
    <property type="molecule type" value="Genomic_DNA"/>
</dbReference>
<evidence type="ECO:0000313" key="1">
    <source>
        <dbReference type="EMBL" id="AST99997.1"/>
    </source>
</evidence>
<sequence length="61" mass="6910">MNNYKIGQWVVIHVIKGFHQEYVDAEIMDIYGNLIALCDKKGRKFIVKPDAITGLTMNKGA</sequence>
<organism evidence="1 2">
    <name type="scientific">Bacillus phage PBS1</name>
    <dbReference type="NCBI Taxonomy" id="2884423"/>
    <lineage>
        <taxon>Viruses</taxon>
        <taxon>Duplodnaviria</taxon>
        <taxon>Heunggongvirae</taxon>
        <taxon>Uroviricota</taxon>
        <taxon>Caudoviricetes</taxon>
        <taxon>Takahashivirus</taxon>
        <taxon>Bacillus phage PBS1</taxon>
    </lineage>
</organism>
<keyword evidence="2" id="KW-1185">Reference proteome</keyword>
<proteinExistence type="predicted"/>
<dbReference type="RefSeq" id="YP_009664377.1">
    <property type="nucleotide sequence ID" value="NC_043027.1"/>
</dbReference>
<protein>
    <submittedName>
        <fullName evidence="1">Uncharacterized protein</fullName>
    </submittedName>
</protein>
<reference evidence="1 2" key="1">
    <citation type="submission" date="2017-06" db="EMBL/GenBank/DDBJ databases">
        <authorList>
            <person name="Russell D.A."/>
            <person name="Jacobs-Sera D."/>
            <person name="Duda R."/>
            <person name="Hatfull G.F."/>
            <person name="Hendrix R.W."/>
        </authorList>
    </citation>
    <scope>NUCLEOTIDE SEQUENCE [LARGE SCALE GENOMIC DNA]</scope>
</reference>
<dbReference type="GeneID" id="40524409"/>
<accession>A0A223LDC5</accession>
<evidence type="ECO:0000313" key="2">
    <source>
        <dbReference type="Proteomes" id="UP000226236"/>
    </source>
</evidence>